<dbReference type="Pfam" id="PF00501">
    <property type="entry name" value="AMP-binding"/>
    <property type="match status" value="1"/>
</dbReference>
<dbReference type="InterPro" id="IPR000873">
    <property type="entry name" value="AMP-dep_synth/lig_dom"/>
</dbReference>
<evidence type="ECO:0000313" key="3">
    <source>
        <dbReference type="Proteomes" id="UP001209681"/>
    </source>
</evidence>
<dbReference type="EMBL" id="JAPFPW010000004">
    <property type="protein sequence ID" value="MCW7753331.1"/>
    <property type="molecule type" value="Genomic_DNA"/>
</dbReference>
<keyword evidence="3" id="KW-1185">Reference proteome</keyword>
<evidence type="ECO:0000313" key="2">
    <source>
        <dbReference type="EMBL" id="MCW7753331.1"/>
    </source>
</evidence>
<name>A0ABT3N832_9BACT</name>
<comment type="caution">
    <text evidence="2">The sequence shown here is derived from an EMBL/GenBank/DDBJ whole genome shotgun (WGS) entry which is preliminary data.</text>
</comment>
<dbReference type="PROSITE" id="PS00455">
    <property type="entry name" value="AMP_BINDING"/>
    <property type="match status" value="1"/>
</dbReference>
<dbReference type="RefSeq" id="WP_265424201.1">
    <property type="nucleotide sequence ID" value="NZ_JAPFPW010000004.1"/>
</dbReference>
<dbReference type="PANTHER" id="PTHR43767">
    <property type="entry name" value="LONG-CHAIN-FATTY-ACID--COA LIGASE"/>
    <property type="match status" value="1"/>
</dbReference>
<protein>
    <submittedName>
        <fullName evidence="2">Fatty acid CoA ligase family protein</fullName>
    </submittedName>
</protein>
<reference evidence="2 3" key="1">
    <citation type="submission" date="2022-11" db="EMBL/GenBank/DDBJ databases">
        <title>Desulfobotulus tamanensis H1 sp. nov. - anaerobic, alkaliphilic, sulphate reducing bacterium isolated from terrestrial mud volcano.</title>
        <authorList>
            <person name="Frolova A."/>
            <person name="Merkel A.Y."/>
            <person name="Slobodkin A.I."/>
        </authorList>
    </citation>
    <scope>NUCLEOTIDE SEQUENCE [LARGE SCALE GENOMIC DNA]</scope>
    <source>
        <strain evidence="2 3">H1</strain>
    </source>
</reference>
<gene>
    <name evidence="2" type="ORF">OOT00_04940</name>
</gene>
<evidence type="ECO:0000259" key="1">
    <source>
        <dbReference type="Pfam" id="PF00501"/>
    </source>
</evidence>
<organism evidence="2 3">
    <name type="scientific">Desulfobotulus pelophilus</name>
    <dbReference type="NCBI Taxonomy" id="2823377"/>
    <lineage>
        <taxon>Bacteria</taxon>
        <taxon>Pseudomonadati</taxon>
        <taxon>Thermodesulfobacteriota</taxon>
        <taxon>Desulfobacteria</taxon>
        <taxon>Desulfobacterales</taxon>
        <taxon>Desulfobacteraceae</taxon>
        <taxon>Desulfobotulus</taxon>
    </lineage>
</organism>
<accession>A0ABT3N832</accession>
<dbReference type="InterPro" id="IPR042099">
    <property type="entry name" value="ANL_N_sf"/>
</dbReference>
<dbReference type="SUPFAM" id="SSF56801">
    <property type="entry name" value="Acetyl-CoA synthetase-like"/>
    <property type="match status" value="1"/>
</dbReference>
<dbReference type="InterPro" id="IPR050237">
    <property type="entry name" value="ATP-dep_AMP-bd_enzyme"/>
</dbReference>
<dbReference type="PANTHER" id="PTHR43767:SF1">
    <property type="entry name" value="NONRIBOSOMAL PEPTIDE SYNTHASE PES1 (EUROFUNG)-RELATED"/>
    <property type="match status" value="1"/>
</dbReference>
<keyword evidence="2" id="KW-0436">Ligase</keyword>
<dbReference type="GO" id="GO:0016874">
    <property type="term" value="F:ligase activity"/>
    <property type="evidence" value="ECO:0007669"/>
    <property type="project" value="UniProtKB-KW"/>
</dbReference>
<dbReference type="NCBIfam" id="NF006754">
    <property type="entry name" value="PRK09274.1"/>
    <property type="match status" value="1"/>
</dbReference>
<proteinExistence type="predicted"/>
<dbReference type="Proteomes" id="UP001209681">
    <property type="component" value="Unassembled WGS sequence"/>
</dbReference>
<sequence>MENANIANLLTKNAEKTPWKRAVVMPSGKDSLGRIRTTQLTFAQLEALSTKVAAGLQARGIVSGTRTVLMVPPGMDFFILTFALFKTGAVPVVVDPGMGLNRMADCLASTRAEALVGIPKAHLFRSLFPRAFSGIRYKVCTRSLPLPGITPLQKLLQTDPTGFETALREPEDTAAILFTTGSTGPAKGVVYSHGTFHAQIQAIRDHFQIEEDDRDLPTFPLFALFDPALGMTAFIPEMDPTKPGKANPRPILEAIAHHGITTMFCSPALLDRLGRYGSREGIRLPSLKRVVSAGAPVRPDILQSFVPVTGNPAIIHTPYGATEAVPLMSIHAGEILSETRSFTDQGMGICVGRPLKGVDISIIRISDEPIDTMDDAEELPEGEIGEIIARGPMVTSGYFDNPEANKLSKIKDGKGFWHRMGDLAWKDNSGRFWFCGRKSHRVCTKEGELYTLPCEAIFNTHKRVRRSALVGIGPDRAQTPVIIIESPDKISKEERSELRSELLQLAGAFDHTSGIRQLLFHREFPVDIRHNAKIYREKLAVWAQKKMAGAIK</sequence>
<dbReference type="InterPro" id="IPR020845">
    <property type="entry name" value="AMP-binding_CS"/>
</dbReference>
<dbReference type="Gene3D" id="3.40.50.12780">
    <property type="entry name" value="N-terminal domain of ligase-like"/>
    <property type="match status" value="1"/>
</dbReference>
<feature type="domain" description="AMP-dependent synthetase/ligase" evidence="1">
    <location>
        <begin position="11"/>
        <end position="399"/>
    </location>
</feature>